<evidence type="ECO:0000256" key="1">
    <source>
        <dbReference type="SAM" id="MobiDB-lite"/>
    </source>
</evidence>
<name>A0A7N0TRB9_KALFE</name>
<dbReference type="GO" id="GO:0009638">
    <property type="term" value="P:phototropism"/>
    <property type="evidence" value="ECO:0007669"/>
    <property type="project" value="InterPro"/>
</dbReference>
<dbReference type="PANTHER" id="PTHR33781">
    <property type="entry name" value="PROTEIN PHYTOCHROME KINASE SUBSTRATE 1-RELATED"/>
    <property type="match status" value="1"/>
</dbReference>
<reference evidence="2" key="1">
    <citation type="submission" date="2021-01" db="UniProtKB">
        <authorList>
            <consortium name="EnsemblPlants"/>
        </authorList>
    </citation>
    <scope>IDENTIFICATION</scope>
</reference>
<dbReference type="EnsemblPlants" id="Kaladp0043s0135.1.v1.1">
    <property type="protein sequence ID" value="Kaladp0043s0135.1.v1.1.CDS.1"/>
    <property type="gene ID" value="Kaladp0043s0135.v1.1"/>
</dbReference>
<dbReference type="OMA" id="CTKQEVI"/>
<accession>A0A7N0TRB9</accession>
<protein>
    <recommendedName>
        <fullName evidence="4">Phytochrome kinase substrate 1</fullName>
    </recommendedName>
</protein>
<dbReference type="AlphaFoldDB" id="A0A7N0TRB9"/>
<feature type="region of interest" description="Disordered" evidence="1">
    <location>
        <begin position="352"/>
        <end position="380"/>
    </location>
</feature>
<feature type="compositionally biased region" description="Basic and acidic residues" evidence="1">
    <location>
        <begin position="352"/>
        <end position="361"/>
    </location>
</feature>
<feature type="region of interest" description="Disordered" evidence="1">
    <location>
        <begin position="64"/>
        <end position="83"/>
    </location>
</feature>
<feature type="region of interest" description="Disordered" evidence="1">
    <location>
        <begin position="1"/>
        <end position="31"/>
    </location>
</feature>
<dbReference type="InterPro" id="IPR039615">
    <property type="entry name" value="PKS"/>
</dbReference>
<evidence type="ECO:0008006" key="4">
    <source>
        <dbReference type="Google" id="ProtNLM"/>
    </source>
</evidence>
<organism evidence="2 3">
    <name type="scientific">Kalanchoe fedtschenkoi</name>
    <name type="common">Lavender scallops</name>
    <name type="synonym">South American air plant</name>
    <dbReference type="NCBI Taxonomy" id="63787"/>
    <lineage>
        <taxon>Eukaryota</taxon>
        <taxon>Viridiplantae</taxon>
        <taxon>Streptophyta</taxon>
        <taxon>Embryophyta</taxon>
        <taxon>Tracheophyta</taxon>
        <taxon>Spermatophyta</taxon>
        <taxon>Magnoliopsida</taxon>
        <taxon>eudicotyledons</taxon>
        <taxon>Gunneridae</taxon>
        <taxon>Pentapetalae</taxon>
        <taxon>Saxifragales</taxon>
        <taxon>Crassulaceae</taxon>
        <taxon>Kalanchoe</taxon>
    </lineage>
</organism>
<dbReference type="PANTHER" id="PTHR33781:SF4">
    <property type="entry name" value="PROTEIN PHYTOCHROME KINASE SUBSTRATE 1"/>
    <property type="match status" value="1"/>
</dbReference>
<sequence>MLTQSLSLERGNCGTGPERDPSFSSYLTGAEERAVLSPPKQSFGGAADDGEIDVFSAEKYFSGGLEEEKPKTHSPRASSLRSASSLNSQSALLQRAVMSPALNGGAKVKGRGCFGSFRCRCVCSDKNSIAVEEYETFGDNLTQSAAKETVKKGFSSVNAETKRETTYLTLKDVSVDYLPLKPRRSLEVFGPPLLPRPNKPFSFESERKQVKTGLPVIPTAVADEAYADSDSDASSDLFEIEHFTGKMNPFLSRNVSGSATPTSAYAPSEASIEWSVATASAADFPITSDYKELKSGKIAANRKTGSTVTNQKVTAAAAADSRPRRIASSFLTCNSQDAVKTVGHAHTTYEKMPDPKLRKSQDSPAQALRPQTDAKLTGLETSGSMRLGISSRMLEQSNSLRASNMLYLH</sequence>
<proteinExistence type="predicted"/>
<dbReference type="Proteomes" id="UP000594263">
    <property type="component" value="Unplaced"/>
</dbReference>
<dbReference type="Gramene" id="Kaladp0043s0135.1.v1.1">
    <property type="protein sequence ID" value="Kaladp0043s0135.1.v1.1.CDS.1"/>
    <property type="gene ID" value="Kaladp0043s0135.v1.1"/>
</dbReference>
<evidence type="ECO:0000313" key="2">
    <source>
        <dbReference type="EnsemblPlants" id="Kaladp0043s0135.1.v1.1.CDS.1"/>
    </source>
</evidence>
<evidence type="ECO:0000313" key="3">
    <source>
        <dbReference type="Proteomes" id="UP000594263"/>
    </source>
</evidence>
<keyword evidence="3" id="KW-1185">Reference proteome</keyword>